<evidence type="ECO:0000313" key="2">
    <source>
        <dbReference type="Proteomes" id="UP001180531"/>
    </source>
</evidence>
<dbReference type="EMBL" id="JAVRFI010000036">
    <property type="protein sequence ID" value="MDT0453756.1"/>
    <property type="molecule type" value="Genomic_DNA"/>
</dbReference>
<name>A0ABU2SXS6_9ACTN</name>
<protein>
    <submittedName>
        <fullName evidence="1">Uncharacterized protein</fullName>
    </submittedName>
</protein>
<accession>A0ABU2SXS6</accession>
<organism evidence="1 2">
    <name type="scientific">Streptomyces hesseae</name>
    <dbReference type="NCBI Taxonomy" id="3075519"/>
    <lineage>
        <taxon>Bacteria</taxon>
        <taxon>Bacillati</taxon>
        <taxon>Actinomycetota</taxon>
        <taxon>Actinomycetes</taxon>
        <taxon>Kitasatosporales</taxon>
        <taxon>Streptomycetaceae</taxon>
        <taxon>Streptomyces</taxon>
    </lineage>
</organism>
<evidence type="ECO:0000313" key="1">
    <source>
        <dbReference type="EMBL" id="MDT0453756.1"/>
    </source>
</evidence>
<keyword evidence="2" id="KW-1185">Reference proteome</keyword>
<comment type="caution">
    <text evidence="1">The sequence shown here is derived from an EMBL/GenBank/DDBJ whole genome shotgun (WGS) entry which is preliminary data.</text>
</comment>
<dbReference type="Proteomes" id="UP001180531">
    <property type="component" value="Unassembled WGS sequence"/>
</dbReference>
<gene>
    <name evidence="1" type="ORF">RM609_32455</name>
</gene>
<sequence length="237" mass="24631">MSESWEILADGLHYQRIYLHLDQWRNAADLDAAACGLPESLIPRELVTRPAPPPAHAVPVAEDAGLSTWLSAPQQLGLDGPGSGALAPPARGIARTLTAGIGDKATEDAVEAVCAAAAWWVGVLAIIRHKRGAKAAPAPLGDDGAPVNVIEEAAKAVALGVATRILRARLRSAGASEAGLRMAYCRAVTEGIIVEPKMPGLLAALGDLRLFDLVSTSLPWRGRFTKYAGGTGAGQVE</sequence>
<proteinExistence type="predicted"/>
<reference evidence="1" key="1">
    <citation type="submission" date="2024-05" db="EMBL/GenBank/DDBJ databases">
        <title>30 novel species of actinomycetes from the DSMZ collection.</title>
        <authorList>
            <person name="Nouioui I."/>
        </authorList>
    </citation>
    <scope>NUCLEOTIDE SEQUENCE</scope>
    <source>
        <strain evidence="1">DSM 40473</strain>
    </source>
</reference>
<dbReference type="RefSeq" id="WP_311615929.1">
    <property type="nucleotide sequence ID" value="NZ_JAVRFI010000036.1"/>
</dbReference>